<sequence length="108" mass="12367">MKTTGKKIGYFTEAWWFIQDHPLMEKLHTGIMQCLDILVAKVNPATGHVDKDESKNTETEVWLEFGFPERDEILGQMVPTHDIDLDCGAETFEESIVILANLIRSKYP</sequence>
<proteinExistence type="predicted"/>
<dbReference type="EMBL" id="LBWB01000029">
    <property type="protein sequence ID" value="KKQ98992.1"/>
    <property type="molecule type" value="Genomic_DNA"/>
</dbReference>
<protein>
    <submittedName>
        <fullName evidence="1">Uncharacterized protein</fullName>
    </submittedName>
</protein>
<dbReference type="STRING" id="1618574.UT24_C0029G0004"/>
<gene>
    <name evidence="1" type="ORF">UT24_C0029G0004</name>
</gene>
<comment type="caution">
    <text evidence="1">The sequence shown here is derived from an EMBL/GenBank/DDBJ whole genome shotgun (WGS) entry which is preliminary data.</text>
</comment>
<evidence type="ECO:0000313" key="2">
    <source>
        <dbReference type="Proteomes" id="UP000033881"/>
    </source>
</evidence>
<dbReference type="Proteomes" id="UP000033881">
    <property type="component" value="Unassembled WGS sequence"/>
</dbReference>
<accession>A0A0G0M6X3</accession>
<reference evidence="1 2" key="1">
    <citation type="journal article" date="2015" name="Nature">
        <title>rRNA introns, odd ribosomes, and small enigmatic genomes across a large radiation of phyla.</title>
        <authorList>
            <person name="Brown C.T."/>
            <person name="Hug L.A."/>
            <person name="Thomas B.C."/>
            <person name="Sharon I."/>
            <person name="Castelle C.J."/>
            <person name="Singh A."/>
            <person name="Wilkins M.J."/>
            <person name="Williams K.H."/>
            <person name="Banfield J.F."/>
        </authorList>
    </citation>
    <scope>NUCLEOTIDE SEQUENCE [LARGE SCALE GENOMIC DNA]</scope>
</reference>
<dbReference type="AlphaFoldDB" id="A0A0G0M6X3"/>
<organism evidence="1 2">
    <name type="scientific">Candidatus Woesebacteria bacterium GW2011_GWB1_39_12</name>
    <dbReference type="NCBI Taxonomy" id="1618574"/>
    <lineage>
        <taxon>Bacteria</taxon>
        <taxon>Candidatus Woeseibacteriota</taxon>
    </lineage>
</organism>
<name>A0A0G0M6X3_9BACT</name>
<evidence type="ECO:0000313" key="1">
    <source>
        <dbReference type="EMBL" id="KKQ98992.1"/>
    </source>
</evidence>